<keyword evidence="1" id="KW-1133">Transmembrane helix</keyword>
<sequence length="56" mass="6270">MQNRIQLIIVLTCVLASAIVSSMDISYTTKTIVYSISIAVLLIIGLRGIIQFWKEK</sequence>
<organism evidence="2 3">
    <name type="scientific">Ornithinibacillus halophilus</name>
    <dbReference type="NCBI Taxonomy" id="930117"/>
    <lineage>
        <taxon>Bacteria</taxon>
        <taxon>Bacillati</taxon>
        <taxon>Bacillota</taxon>
        <taxon>Bacilli</taxon>
        <taxon>Bacillales</taxon>
        <taxon>Bacillaceae</taxon>
        <taxon>Ornithinibacillus</taxon>
    </lineage>
</organism>
<name>A0A1M5JWU5_9BACI</name>
<dbReference type="RefSeq" id="WP_159431581.1">
    <property type="nucleotide sequence ID" value="NZ_FQVW01000034.1"/>
</dbReference>
<dbReference type="AlphaFoldDB" id="A0A1M5JWU5"/>
<reference evidence="2 3" key="1">
    <citation type="submission" date="2016-11" db="EMBL/GenBank/DDBJ databases">
        <authorList>
            <person name="Jaros S."/>
            <person name="Januszkiewicz K."/>
            <person name="Wedrychowicz H."/>
        </authorList>
    </citation>
    <scope>NUCLEOTIDE SEQUENCE [LARGE SCALE GENOMIC DNA]</scope>
    <source>
        <strain evidence="2 3">IBRC-M 10683</strain>
    </source>
</reference>
<evidence type="ECO:0000313" key="3">
    <source>
        <dbReference type="Proteomes" id="UP000183988"/>
    </source>
</evidence>
<keyword evidence="1" id="KW-0812">Transmembrane</keyword>
<gene>
    <name evidence="2" type="ORF">SAMN05216225_10346</name>
</gene>
<dbReference type="Proteomes" id="UP000183988">
    <property type="component" value="Unassembled WGS sequence"/>
</dbReference>
<accession>A0A1M5JWU5</accession>
<feature type="transmembrane region" description="Helical" evidence="1">
    <location>
        <begin position="32"/>
        <end position="50"/>
    </location>
</feature>
<dbReference type="STRING" id="930117.SAMN05216225_10346"/>
<keyword evidence="1" id="KW-0472">Membrane</keyword>
<dbReference type="EMBL" id="FQVW01000034">
    <property type="protein sequence ID" value="SHG45014.1"/>
    <property type="molecule type" value="Genomic_DNA"/>
</dbReference>
<keyword evidence="3" id="KW-1185">Reference proteome</keyword>
<proteinExistence type="predicted"/>
<protein>
    <submittedName>
        <fullName evidence="2">Uncharacterized protein</fullName>
    </submittedName>
</protein>
<evidence type="ECO:0000256" key="1">
    <source>
        <dbReference type="SAM" id="Phobius"/>
    </source>
</evidence>
<evidence type="ECO:0000313" key="2">
    <source>
        <dbReference type="EMBL" id="SHG45014.1"/>
    </source>
</evidence>